<dbReference type="Proteomes" id="UP000022611">
    <property type="component" value="Unassembled WGS sequence"/>
</dbReference>
<organism evidence="2 3">
    <name type="scientific">Pseudomonas fluorescens HK44</name>
    <dbReference type="NCBI Taxonomy" id="1042209"/>
    <lineage>
        <taxon>Bacteria</taxon>
        <taxon>Pseudomonadati</taxon>
        <taxon>Pseudomonadota</taxon>
        <taxon>Gammaproteobacteria</taxon>
        <taxon>Pseudomonadales</taxon>
        <taxon>Pseudomonadaceae</taxon>
        <taxon>Pseudomonas</taxon>
    </lineage>
</organism>
<accession>A0A010RJ51</accession>
<sequence>MVLIRFLIALLTFIGALASAFAVVLVVILMLRFPPILIAVGLACLLFHWVLKRLPRIG</sequence>
<name>A0A010RJ51_PSEFL</name>
<gene>
    <name evidence="2" type="ORF">HK44_002945</name>
</gene>
<evidence type="ECO:0000313" key="2">
    <source>
        <dbReference type="EMBL" id="EXF92696.1"/>
    </source>
</evidence>
<dbReference type="PATRIC" id="fig|1042209.11.peg.2937"/>
<dbReference type="HOGENOM" id="CLU_203964_0_0_6"/>
<comment type="caution">
    <text evidence="2">The sequence shown here is derived from an EMBL/GenBank/DDBJ whole genome shotgun (WGS) entry which is preliminary data.</text>
</comment>
<keyword evidence="1" id="KW-0472">Membrane</keyword>
<protein>
    <submittedName>
        <fullName evidence="2">Uncharacterized protein</fullName>
    </submittedName>
</protein>
<evidence type="ECO:0000256" key="1">
    <source>
        <dbReference type="SAM" id="Phobius"/>
    </source>
</evidence>
<dbReference type="AlphaFoldDB" id="A0A010RJ51"/>
<keyword evidence="1" id="KW-0812">Transmembrane</keyword>
<proteinExistence type="predicted"/>
<dbReference type="EMBL" id="AFOY02000015">
    <property type="protein sequence ID" value="EXF92696.1"/>
    <property type="molecule type" value="Genomic_DNA"/>
</dbReference>
<keyword evidence="1" id="KW-1133">Transmembrane helix</keyword>
<evidence type="ECO:0000313" key="3">
    <source>
        <dbReference type="Proteomes" id="UP000022611"/>
    </source>
</evidence>
<feature type="transmembrane region" description="Helical" evidence="1">
    <location>
        <begin position="32"/>
        <end position="51"/>
    </location>
</feature>
<dbReference type="RefSeq" id="WP_019691109.1">
    <property type="nucleotide sequence ID" value="NZ_AFOY02000015.1"/>
</dbReference>
<reference evidence="2 3" key="1">
    <citation type="journal article" date="2011" name="J. Bacteriol.">
        <title>Draft genome sequence of the polycyclic aromatic hydrocarbon-degrading, genetically engineered bioluminescent bioreporter Pseudomonas fluorescens HK44.</title>
        <authorList>
            <person name="Chauhan A."/>
            <person name="Layton A.C."/>
            <person name="Williams D.E."/>
            <person name="Smartt A.E."/>
            <person name="Ripp S."/>
            <person name="Karpinets T.V."/>
            <person name="Brown S.D."/>
            <person name="Sayler G.S."/>
        </authorList>
    </citation>
    <scope>NUCLEOTIDE SEQUENCE [LARGE SCALE GENOMIC DNA]</scope>
    <source>
        <strain evidence="2 3">HK44</strain>
    </source>
</reference>